<proteinExistence type="predicted"/>
<dbReference type="RefSeq" id="WP_165391963.1">
    <property type="nucleotide sequence ID" value="NZ_SHLA01000001.1"/>
</dbReference>
<organism evidence="2 3">
    <name type="scientific">Zhihengliuella halotolerans</name>
    <dbReference type="NCBI Taxonomy" id="370736"/>
    <lineage>
        <taxon>Bacteria</taxon>
        <taxon>Bacillati</taxon>
        <taxon>Actinomycetota</taxon>
        <taxon>Actinomycetes</taxon>
        <taxon>Micrococcales</taxon>
        <taxon>Micrococcaceae</taxon>
        <taxon>Zhihengliuella</taxon>
    </lineage>
</organism>
<keyword evidence="3" id="KW-1185">Reference proteome</keyword>
<evidence type="ECO:0000256" key="1">
    <source>
        <dbReference type="SAM" id="Phobius"/>
    </source>
</evidence>
<dbReference type="Proteomes" id="UP000292685">
    <property type="component" value="Unassembled WGS sequence"/>
</dbReference>
<evidence type="ECO:0000313" key="2">
    <source>
        <dbReference type="EMBL" id="RZU63024.1"/>
    </source>
</evidence>
<comment type="caution">
    <text evidence="2">The sequence shown here is derived from an EMBL/GenBank/DDBJ whole genome shotgun (WGS) entry which is preliminary data.</text>
</comment>
<reference evidence="2 3" key="1">
    <citation type="submission" date="2019-02" db="EMBL/GenBank/DDBJ databases">
        <title>Sequencing the genomes of 1000 actinobacteria strains.</title>
        <authorList>
            <person name="Klenk H.-P."/>
        </authorList>
    </citation>
    <scope>NUCLEOTIDE SEQUENCE [LARGE SCALE GENOMIC DNA]</scope>
    <source>
        <strain evidence="2 3">DSM 17364</strain>
    </source>
</reference>
<keyword evidence="1" id="KW-0472">Membrane</keyword>
<accession>A0A4Q8AFL7</accession>
<gene>
    <name evidence="2" type="ORF">EV380_2631</name>
</gene>
<protein>
    <submittedName>
        <fullName evidence="2">Uncharacterized protein</fullName>
    </submittedName>
</protein>
<dbReference type="EMBL" id="SHLA01000001">
    <property type="protein sequence ID" value="RZU63024.1"/>
    <property type="molecule type" value="Genomic_DNA"/>
</dbReference>
<dbReference type="AlphaFoldDB" id="A0A4Q8AFL7"/>
<feature type="transmembrane region" description="Helical" evidence="1">
    <location>
        <begin position="20"/>
        <end position="43"/>
    </location>
</feature>
<name>A0A4Q8AFL7_9MICC</name>
<keyword evidence="1" id="KW-1133">Transmembrane helix</keyword>
<keyword evidence="1" id="KW-0812">Transmembrane</keyword>
<evidence type="ECO:0000313" key="3">
    <source>
        <dbReference type="Proteomes" id="UP000292685"/>
    </source>
</evidence>
<sequence length="48" mass="5194">MSEVEAPQGEKTSTSYRPALVLTWTVVSVPLAYGLFHAVKAVLQLFTG</sequence>